<comment type="caution">
    <text evidence="2">The sequence shown here is derived from an EMBL/GenBank/DDBJ whole genome shotgun (WGS) entry which is preliminary data.</text>
</comment>
<dbReference type="SUPFAM" id="SSF54909">
    <property type="entry name" value="Dimeric alpha+beta barrel"/>
    <property type="match status" value="1"/>
</dbReference>
<accession>A0A5C8PV46</accession>
<evidence type="ECO:0000259" key="1">
    <source>
        <dbReference type="Pfam" id="PF07110"/>
    </source>
</evidence>
<gene>
    <name evidence="2" type="ORF">FHP25_04155</name>
</gene>
<dbReference type="Proteomes" id="UP000321638">
    <property type="component" value="Unassembled WGS sequence"/>
</dbReference>
<evidence type="ECO:0000313" key="2">
    <source>
        <dbReference type="EMBL" id="TXL81730.1"/>
    </source>
</evidence>
<keyword evidence="3" id="KW-1185">Reference proteome</keyword>
<feature type="domain" description="EthD" evidence="1">
    <location>
        <begin position="19"/>
        <end position="90"/>
    </location>
</feature>
<dbReference type="GO" id="GO:0016491">
    <property type="term" value="F:oxidoreductase activity"/>
    <property type="evidence" value="ECO:0007669"/>
    <property type="project" value="InterPro"/>
</dbReference>
<dbReference type="PANTHER" id="PTHR40260:SF2">
    <property type="entry name" value="BLR8190 PROTEIN"/>
    <property type="match status" value="1"/>
</dbReference>
<protein>
    <submittedName>
        <fullName evidence="2">EthD family reductase</fullName>
    </submittedName>
</protein>
<dbReference type="RefSeq" id="WP_147845638.1">
    <property type="nucleotide sequence ID" value="NZ_VDUZ01000003.1"/>
</dbReference>
<dbReference type="PANTHER" id="PTHR40260">
    <property type="entry name" value="BLR8190 PROTEIN"/>
    <property type="match status" value="1"/>
</dbReference>
<sequence>MIKVSVFYPRKDGAGFDMGYYVSSHMPMVRQKLGAACKGVAAEQGLAGGDPGSPPLYAAIGHLMFDSVEAFQAAFAPHAAEIMADIPNYTTIQPIIQISDVKMS</sequence>
<organism evidence="2 3">
    <name type="scientific">Vineibacter terrae</name>
    <dbReference type="NCBI Taxonomy" id="2586908"/>
    <lineage>
        <taxon>Bacteria</taxon>
        <taxon>Pseudomonadati</taxon>
        <taxon>Pseudomonadota</taxon>
        <taxon>Alphaproteobacteria</taxon>
        <taxon>Hyphomicrobiales</taxon>
        <taxon>Vineibacter</taxon>
    </lineage>
</organism>
<dbReference type="EMBL" id="VDUZ01000003">
    <property type="protein sequence ID" value="TXL81730.1"/>
    <property type="molecule type" value="Genomic_DNA"/>
</dbReference>
<dbReference type="OrthoDB" id="5343971at2"/>
<dbReference type="Pfam" id="PF07110">
    <property type="entry name" value="EthD"/>
    <property type="match status" value="1"/>
</dbReference>
<evidence type="ECO:0000313" key="3">
    <source>
        <dbReference type="Proteomes" id="UP000321638"/>
    </source>
</evidence>
<reference evidence="2 3" key="1">
    <citation type="submission" date="2019-06" db="EMBL/GenBank/DDBJ databases">
        <title>New taxonomy in bacterial strain CC-CFT640, isolated from vineyard.</title>
        <authorList>
            <person name="Lin S.-Y."/>
            <person name="Tsai C.-F."/>
            <person name="Young C.-C."/>
        </authorList>
    </citation>
    <scope>NUCLEOTIDE SEQUENCE [LARGE SCALE GENOMIC DNA]</scope>
    <source>
        <strain evidence="2 3">CC-CFT640</strain>
    </source>
</reference>
<proteinExistence type="predicted"/>
<dbReference type="Gene3D" id="3.30.70.100">
    <property type="match status" value="1"/>
</dbReference>
<dbReference type="InterPro" id="IPR011008">
    <property type="entry name" value="Dimeric_a/b-barrel"/>
</dbReference>
<name>A0A5C8PV46_9HYPH</name>
<dbReference type="InterPro" id="IPR009799">
    <property type="entry name" value="EthD_dom"/>
</dbReference>
<dbReference type="AlphaFoldDB" id="A0A5C8PV46"/>
<dbReference type="NCBIfam" id="TIGR02118">
    <property type="entry name" value="EthD family reductase"/>
    <property type="match status" value="1"/>
</dbReference>